<reference evidence="4" key="1">
    <citation type="submission" date="2024-09" db="EMBL/GenBank/DDBJ databases">
        <authorList>
            <person name="Sun Q."/>
        </authorList>
    </citation>
    <scope>NUCLEOTIDE SEQUENCE [LARGE SCALE GENOMIC DNA]</scope>
    <source>
        <strain evidence="4">JCM 31273</strain>
    </source>
</reference>
<keyword evidence="2" id="KW-1133">Transmembrane helix</keyword>
<dbReference type="AlphaFoldDB" id="A0ABD5MSJ6"/>
<accession>A0ABD5MSJ6</accession>
<keyword evidence="2" id="KW-0812">Transmembrane</keyword>
<feature type="transmembrane region" description="Helical" evidence="2">
    <location>
        <begin position="22"/>
        <end position="43"/>
    </location>
</feature>
<keyword evidence="5" id="KW-1185">Reference proteome</keyword>
<organism evidence="4 5">
    <name type="scientific">Halobaculum roseum</name>
    <dbReference type="NCBI Taxonomy" id="2175149"/>
    <lineage>
        <taxon>Archaea</taxon>
        <taxon>Methanobacteriati</taxon>
        <taxon>Methanobacteriota</taxon>
        <taxon>Stenosarchaea group</taxon>
        <taxon>Halobacteria</taxon>
        <taxon>Halobacteriales</taxon>
        <taxon>Haloferacaceae</taxon>
        <taxon>Halobaculum</taxon>
    </lineage>
</organism>
<proteinExistence type="predicted"/>
<name>A0ABD5MSJ6_9EURY</name>
<dbReference type="InterPro" id="IPR058421">
    <property type="entry name" value="DUF8108_C"/>
</dbReference>
<evidence type="ECO:0000259" key="3">
    <source>
        <dbReference type="Pfam" id="PF26413"/>
    </source>
</evidence>
<dbReference type="RefSeq" id="WP_222921413.1">
    <property type="nucleotide sequence ID" value="NZ_CP082286.1"/>
</dbReference>
<keyword evidence="2" id="KW-0472">Membrane</keyword>
<gene>
    <name evidence="4" type="ORF">ACFFOL_15450</name>
</gene>
<evidence type="ECO:0000256" key="2">
    <source>
        <dbReference type="SAM" id="Phobius"/>
    </source>
</evidence>
<feature type="region of interest" description="Disordered" evidence="1">
    <location>
        <begin position="129"/>
        <end position="154"/>
    </location>
</feature>
<dbReference type="GeneID" id="67211542"/>
<sequence>MATLPPDQAAIMNAALGEFEAGVAASAVVLLILALSHVIPAIANSDRVYSRFTFGKTRNIVIEDVVEPIQQNCINCGQRSYNGKKITYRTDYALFGYPVWNLEKGANLECSTCHEVDWQEYAERSELHNEPAELDKSQIERIENDLVEHQQDTK</sequence>
<dbReference type="Proteomes" id="UP001589595">
    <property type="component" value="Unassembled WGS sequence"/>
</dbReference>
<feature type="domain" description="DUF8108" evidence="3">
    <location>
        <begin position="47"/>
        <end position="115"/>
    </location>
</feature>
<dbReference type="Pfam" id="PF26413">
    <property type="entry name" value="DUF8108"/>
    <property type="match status" value="1"/>
</dbReference>
<comment type="caution">
    <text evidence="4">The sequence shown here is derived from an EMBL/GenBank/DDBJ whole genome shotgun (WGS) entry which is preliminary data.</text>
</comment>
<dbReference type="EMBL" id="JBHMAJ010000010">
    <property type="protein sequence ID" value="MFB9825565.1"/>
    <property type="molecule type" value="Genomic_DNA"/>
</dbReference>
<evidence type="ECO:0000256" key="1">
    <source>
        <dbReference type="SAM" id="MobiDB-lite"/>
    </source>
</evidence>
<evidence type="ECO:0000313" key="4">
    <source>
        <dbReference type="EMBL" id="MFB9825565.1"/>
    </source>
</evidence>
<evidence type="ECO:0000313" key="5">
    <source>
        <dbReference type="Proteomes" id="UP001589595"/>
    </source>
</evidence>
<protein>
    <recommendedName>
        <fullName evidence="3">DUF8108 domain-containing protein</fullName>
    </recommendedName>
</protein>